<dbReference type="Proteomes" id="UP000199086">
    <property type="component" value="Unassembled WGS sequence"/>
</dbReference>
<dbReference type="AlphaFoldDB" id="A0A1G6HZH9"/>
<dbReference type="SUPFAM" id="SSF53448">
    <property type="entry name" value="Nucleotide-diphospho-sugar transferases"/>
    <property type="match status" value="1"/>
</dbReference>
<reference evidence="3 4" key="1">
    <citation type="submission" date="2016-06" db="EMBL/GenBank/DDBJ databases">
        <authorList>
            <person name="Olsen C.W."/>
            <person name="Carey S."/>
            <person name="Hinshaw L."/>
            <person name="Karasin A.I."/>
        </authorList>
    </citation>
    <scope>NUCLEOTIDE SEQUENCE [LARGE SCALE GENOMIC DNA]</scope>
    <source>
        <strain evidence="3 4">LZ-22</strain>
    </source>
</reference>
<accession>A0A1G6HZH9</accession>
<protein>
    <submittedName>
        <fullName evidence="3">Molybdopterin-guanine dinucleotide biosynthesis protein A</fullName>
    </submittedName>
</protein>
<dbReference type="STRING" id="1577474.GA0111570_11340"/>
<dbReference type="GO" id="GO:0016779">
    <property type="term" value="F:nucleotidyltransferase activity"/>
    <property type="evidence" value="ECO:0007669"/>
    <property type="project" value="UniProtKB-ARBA"/>
</dbReference>
<gene>
    <name evidence="3" type="ORF">GA0111570_11340</name>
</gene>
<evidence type="ECO:0000313" key="4">
    <source>
        <dbReference type="Proteomes" id="UP000199086"/>
    </source>
</evidence>
<evidence type="ECO:0000259" key="2">
    <source>
        <dbReference type="Pfam" id="PF12804"/>
    </source>
</evidence>
<sequence length="209" mass="21773">MTWVTYDAIILAGGRARRLEGACKPEVILAGRRLLDHTLDSTTGARHRVVVGPAALEVPATVLQTQETPAHGGPVAGIEAGLQALSGTTGPRSVGDGTPILVLACDMPFIASALPRLLAHLDGVDGTHLVDHECHPQWLAALYRPDALQRGLDTLAADGGTRNASVRRLVAGLAMTAVATSGPECSDVDTWADHAHLETVVPPTLRAVS</sequence>
<dbReference type="Pfam" id="PF12804">
    <property type="entry name" value="NTP_transf_3"/>
    <property type="match status" value="1"/>
</dbReference>
<dbReference type="PANTHER" id="PTHR19136">
    <property type="entry name" value="MOLYBDENUM COFACTOR GUANYLYLTRANSFERASE"/>
    <property type="match status" value="1"/>
</dbReference>
<evidence type="ECO:0000313" key="3">
    <source>
        <dbReference type="EMBL" id="SDB98886.1"/>
    </source>
</evidence>
<feature type="domain" description="MobA-like NTP transferase" evidence="2">
    <location>
        <begin position="8"/>
        <end position="163"/>
    </location>
</feature>
<organism evidence="3 4">
    <name type="scientific">Raineyella antarctica</name>
    <dbReference type="NCBI Taxonomy" id="1577474"/>
    <lineage>
        <taxon>Bacteria</taxon>
        <taxon>Bacillati</taxon>
        <taxon>Actinomycetota</taxon>
        <taxon>Actinomycetes</taxon>
        <taxon>Propionibacteriales</taxon>
        <taxon>Propionibacteriaceae</taxon>
        <taxon>Raineyella</taxon>
    </lineage>
</organism>
<evidence type="ECO:0000256" key="1">
    <source>
        <dbReference type="ARBA" id="ARBA00022679"/>
    </source>
</evidence>
<proteinExistence type="predicted"/>
<dbReference type="EMBL" id="FMYF01000013">
    <property type="protein sequence ID" value="SDB98886.1"/>
    <property type="molecule type" value="Genomic_DNA"/>
</dbReference>
<keyword evidence="4" id="KW-1185">Reference proteome</keyword>
<dbReference type="InterPro" id="IPR029044">
    <property type="entry name" value="Nucleotide-diphossugar_trans"/>
</dbReference>
<dbReference type="Gene3D" id="3.90.550.10">
    <property type="entry name" value="Spore Coat Polysaccharide Biosynthesis Protein SpsA, Chain A"/>
    <property type="match status" value="1"/>
</dbReference>
<dbReference type="RefSeq" id="WP_092613324.1">
    <property type="nucleotide sequence ID" value="NZ_FMYF01000013.1"/>
</dbReference>
<dbReference type="OrthoDB" id="4408226at2"/>
<keyword evidence="1" id="KW-0808">Transferase</keyword>
<dbReference type="PANTHER" id="PTHR19136:SF81">
    <property type="entry name" value="MOLYBDENUM COFACTOR GUANYLYLTRANSFERASE"/>
    <property type="match status" value="1"/>
</dbReference>
<name>A0A1G6HZH9_9ACTN</name>
<dbReference type="InterPro" id="IPR025877">
    <property type="entry name" value="MobA-like_NTP_Trfase"/>
</dbReference>